<keyword evidence="3" id="KW-1185">Reference proteome</keyword>
<evidence type="ECO:0000313" key="3">
    <source>
        <dbReference type="Proteomes" id="UP000053675"/>
    </source>
</evidence>
<dbReference type="Proteomes" id="UP000053675">
    <property type="component" value="Unassembled WGS sequence"/>
</dbReference>
<evidence type="ECO:0000313" key="2">
    <source>
        <dbReference type="EMBL" id="KFB10651.1"/>
    </source>
</evidence>
<accession>A0A084UCG5</accession>
<protein>
    <submittedName>
        <fullName evidence="2">Uncharacterized protein</fullName>
    </submittedName>
</protein>
<name>A0A084UCG5_9HYPH</name>
<proteinExistence type="predicted"/>
<organism evidence="2 3">
    <name type="scientific">Nitratireductor basaltis</name>
    <dbReference type="NCBI Taxonomy" id="472175"/>
    <lineage>
        <taxon>Bacteria</taxon>
        <taxon>Pseudomonadati</taxon>
        <taxon>Pseudomonadota</taxon>
        <taxon>Alphaproteobacteria</taxon>
        <taxon>Hyphomicrobiales</taxon>
        <taxon>Phyllobacteriaceae</taxon>
        <taxon>Nitratireductor</taxon>
    </lineage>
</organism>
<gene>
    <name evidence="2" type="ORF">EL18_01689</name>
</gene>
<sequence length="46" mass="5216">MKLAVKPRADALLRSLRRLLHSLAEEVETHRTAPEEQEPRDGKPVA</sequence>
<evidence type="ECO:0000256" key="1">
    <source>
        <dbReference type="SAM" id="MobiDB-lite"/>
    </source>
</evidence>
<reference evidence="2 3" key="1">
    <citation type="submission" date="2014-05" db="EMBL/GenBank/DDBJ databases">
        <title>Draft Genome Sequence of Nitratireductor basaltis Strain UMTGB225, A Marine Bacterium Isolated from Green Barrel Tunicate.</title>
        <authorList>
            <person name="Gan H.Y."/>
        </authorList>
    </citation>
    <scope>NUCLEOTIDE SEQUENCE [LARGE SCALE GENOMIC DNA]</scope>
    <source>
        <strain evidence="2 3">UMTGB225</strain>
    </source>
</reference>
<feature type="region of interest" description="Disordered" evidence="1">
    <location>
        <begin position="24"/>
        <end position="46"/>
    </location>
</feature>
<dbReference type="RefSeq" id="WP_161781978.1">
    <property type="nucleotide sequence ID" value="NZ_JMQM01000001.1"/>
</dbReference>
<dbReference type="PATRIC" id="fig|472175.3.peg.1696"/>
<dbReference type="AlphaFoldDB" id="A0A084UCG5"/>
<comment type="caution">
    <text evidence="2">The sequence shown here is derived from an EMBL/GenBank/DDBJ whole genome shotgun (WGS) entry which is preliminary data.</text>
</comment>
<dbReference type="EMBL" id="JMQM01000001">
    <property type="protein sequence ID" value="KFB10651.1"/>
    <property type="molecule type" value="Genomic_DNA"/>
</dbReference>